<proteinExistence type="predicted"/>
<name>A0AAU9VMK9_9CNID</name>
<evidence type="ECO:0000313" key="1">
    <source>
        <dbReference type="EMBL" id="CAH3034180.1"/>
    </source>
</evidence>
<evidence type="ECO:0000313" key="2">
    <source>
        <dbReference type="Proteomes" id="UP001159428"/>
    </source>
</evidence>
<dbReference type="Proteomes" id="UP001159428">
    <property type="component" value="Unassembled WGS sequence"/>
</dbReference>
<feature type="non-terminal residue" evidence="1">
    <location>
        <position position="1"/>
    </location>
</feature>
<dbReference type="AlphaFoldDB" id="A0AAU9VMK9"/>
<accession>A0AAU9VMK9</accession>
<dbReference type="EMBL" id="CALNXJ010000002">
    <property type="protein sequence ID" value="CAH3034180.1"/>
    <property type="molecule type" value="Genomic_DNA"/>
</dbReference>
<comment type="caution">
    <text evidence="1">The sequence shown here is derived from an EMBL/GenBank/DDBJ whole genome shotgun (WGS) entry which is preliminary data.</text>
</comment>
<gene>
    <name evidence="1" type="ORF">PMEA_00010514</name>
</gene>
<keyword evidence="2" id="KW-1185">Reference proteome</keyword>
<organism evidence="1 2">
    <name type="scientific">Pocillopora meandrina</name>
    <dbReference type="NCBI Taxonomy" id="46732"/>
    <lineage>
        <taxon>Eukaryota</taxon>
        <taxon>Metazoa</taxon>
        <taxon>Cnidaria</taxon>
        <taxon>Anthozoa</taxon>
        <taxon>Hexacorallia</taxon>
        <taxon>Scleractinia</taxon>
        <taxon>Astrocoeniina</taxon>
        <taxon>Pocilloporidae</taxon>
        <taxon>Pocillopora</taxon>
    </lineage>
</organism>
<dbReference type="Gene3D" id="3.40.50.1010">
    <property type="entry name" value="5'-nuclease"/>
    <property type="match status" value="1"/>
</dbReference>
<sequence length="118" mass="13694">VREHYLRKDVPCHSEVCAVCEQGNGTLLCKSLTHYVVPDCQVSRLFLEILESAELQGIIFFETVVNYVQHQGGRKLQSQLKDIVNNNRQQNIIFSNEFCDGAYVSRESKESSEEWQWR</sequence>
<protein>
    <submittedName>
        <fullName evidence="1">Uncharacterized protein</fullName>
    </submittedName>
</protein>
<reference evidence="1 2" key="1">
    <citation type="submission" date="2022-05" db="EMBL/GenBank/DDBJ databases">
        <authorList>
            <consortium name="Genoscope - CEA"/>
            <person name="William W."/>
        </authorList>
    </citation>
    <scope>NUCLEOTIDE SEQUENCE [LARGE SCALE GENOMIC DNA]</scope>
</reference>